<dbReference type="InterPro" id="IPR029058">
    <property type="entry name" value="AB_hydrolase_fold"/>
</dbReference>
<protein>
    <submittedName>
        <fullName evidence="1">Uncharacterized protein</fullName>
    </submittedName>
</protein>
<gene>
    <name evidence="1" type="ORF">A2892_00315</name>
</gene>
<evidence type="ECO:0000313" key="1">
    <source>
        <dbReference type="EMBL" id="OGM60462.1"/>
    </source>
</evidence>
<name>A0A1F8B8U5_9BACT</name>
<organism evidence="1 2">
    <name type="scientific">Candidatus Woesebacteria bacterium RIFCSPLOWO2_01_FULL_39_10b</name>
    <dbReference type="NCBI Taxonomy" id="1802517"/>
    <lineage>
        <taxon>Bacteria</taxon>
        <taxon>Candidatus Woeseibacteriota</taxon>
    </lineage>
</organism>
<reference evidence="1 2" key="1">
    <citation type="journal article" date="2016" name="Nat. Commun.">
        <title>Thousands of microbial genomes shed light on interconnected biogeochemical processes in an aquifer system.</title>
        <authorList>
            <person name="Anantharaman K."/>
            <person name="Brown C.T."/>
            <person name="Hug L.A."/>
            <person name="Sharon I."/>
            <person name="Castelle C.J."/>
            <person name="Probst A.J."/>
            <person name="Thomas B.C."/>
            <person name="Singh A."/>
            <person name="Wilkins M.J."/>
            <person name="Karaoz U."/>
            <person name="Brodie E.L."/>
            <person name="Williams K.H."/>
            <person name="Hubbard S.S."/>
            <person name="Banfield J.F."/>
        </authorList>
    </citation>
    <scope>NUCLEOTIDE SEQUENCE [LARGE SCALE GENOMIC DNA]</scope>
</reference>
<dbReference type="SUPFAM" id="SSF53474">
    <property type="entry name" value="alpha/beta-Hydrolases"/>
    <property type="match status" value="1"/>
</dbReference>
<dbReference type="AlphaFoldDB" id="A0A1F8B8U5"/>
<accession>A0A1F8B8U5</accession>
<evidence type="ECO:0000313" key="2">
    <source>
        <dbReference type="Proteomes" id="UP000176404"/>
    </source>
</evidence>
<dbReference type="Gene3D" id="3.40.50.1820">
    <property type="entry name" value="alpha/beta hydrolase"/>
    <property type="match status" value="1"/>
</dbReference>
<dbReference type="Proteomes" id="UP000176404">
    <property type="component" value="Unassembled WGS sequence"/>
</dbReference>
<comment type="caution">
    <text evidence="1">The sequence shown here is derived from an EMBL/GenBank/DDBJ whole genome shotgun (WGS) entry which is preliminary data.</text>
</comment>
<dbReference type="EMBL" id="MGHD01000004">
    <property type="protein sequence ID" value="OGM60462.1"/>
    <property type="molecule type" value="Genomic_DNA"/>
</dbReference>
<proteinExistence type="predicted"/>
<sequence length="173" mass="20333">MKTIILPGYSLHNKDWAYEVRNKLNLNQKVIVHEWKHWTSGSFSVAHELRKIAEEIRGNEKINIIAKSVGTRVAMEWIIRNPKFVNKLVLCGIPVSWQPKDVGSVSEIFQKGLSFLKARQILIFQNEKDPFSTFEKIKEMVGRINRKIKVIEKPRNDHHYPYFDEFQKFLGKV</sequence>